<dbReference type="AlphaFoldDB" id="A0A7H9AMY7"/>
<dbReference type="RefSeq" id="WP_179241096.1">
    <property type="nucleotide sequence ID" value="NZ_CP058595.1"/>
</dbReference>
<gene>
    <name evidence="1" type="ORF">HYG79_05175</name>
</gene>
<name>A0A7H9AMY7_9FLAO</name>
<keyword evidence="2" id="KW-1185">Reference proteome</keyword>
<sequence>MKKHVFRLSLKLCFAVVILYGATVTSQVSSSDVVYGGKSFTWGVSMGSYDHVVLFRKNGTFCESLEEQDWQTKVTGHYKKVKDKILMEYLDSSEENDTIFFETDEEGYESIYYAGAQMVKMIVPNTVPKGYYDFSSASSSGGMGTGLVYVGTQSYEGYNFYDNGTFDRKASGGVMVSGNNVAGGTSSDSSGKGKYTIKNGLLTLYYDNGQIEKNSFFYEKITDGEISMVAINGSIFFYGDDDENTEEESDTVQKEASQDIDVSKTLESSGQDVLKSIKKAHGGEAIDQLKGLKTEVVISGIKFQVLMDVEQNHIRLESQTPNFEYVEQLEGNKGWVYRSGVYREMPPYRIKELKATFLGGIFGLQKSVMDRATLLDLRQTDDNIMLITLMVDERTLGYVVNKNEHTIVATFILKDGKNEITYLKDLTKTDGLLLPFSEVTEAEGATVEVLYKTYTINPVFKDSDWSKPE</sequence>
<evidence type="ECO:0000313" key="2">
    <source>
        <dbReference type="Proteomes" id="UP000509302"/>
    </source>
</evidence>
<protein>
    <submittedName>
        <fullName evidence="1">Uncharacterized protein</fullName>
    </submittedName>
</protein>
<accession>A0A7H9AMY7</accession>
<dbReference type="EMBL" id="CP058595">
    <property type="protein sequence ID" value="QLG44764.1"/>
    <property type="molecule type" value="Genomic_DNA"/>
</dbReference>
<proteinExistence type="predicted"/>
<reference evidence="1 2" key="1">
    <citation type="journal article" date="2006" name="Int. J. Syst. Evol. Microbiol.">
        <title>Costertonia aggregata gen. nov., sp. nov., a mesophilic marine bacterium of the family Flavobacteriaceae, isolated from a mature biofilm.</title>
        <authorList>
            <person name="Kwon K.K."/>
            <person name="Lee Y.K."/>
            <person name="Lee H.K."/>
        </authorList>
    </citation>
    <scope>NUCLEOTIDE SEQUENCE [LARGE SCALE GENOMIC DNA]</scope>
    <source>
        <strain evidence="1 2">KCCM 42265</strain>
    </source>
</reference>
<dbReference type="Proteomes" id="UP000509302">
    <property type="component" value="Chromosome"/>
</dbReference>
<evidence type="ECO:0000313" key="1">
    <source>
        <dbReference type="EMBL" id="QLG44764.1"/>
    </source>
</evidence>
<dbReference type="KEGG" id="cagg:HYG79_05175"/>
<organism evidence="1 2">
    <name type="scientific">Costertonia aggregata</name>
    <dbReference type="NCBI Taxonomy" id="343403"/>
    <lineage>
        <taxon>Bacteria</taxon>
        <taxon>Pseudomonadati</taxon>
        <taxon>Bacteroidota</taxon>
        <taxon>Flavobacteriia</taxon>
        <taxon>Flavobacteriales</taxon>
        <taxon>Flavobacteriaceae</taxon>
        <taxon>Costertonia</taxon>
    </lineage>
</organism>